<protein>
    <submittedName>
        <fullName evidence="12">ATP-binding cassette, subfamily C</fullName>
    </submittedName>
</protein>
<evidence type="ECO:0000313" key="13">
    <source>
        <dbReference type="Proteomes" id="UP000189941"/>
    </source>
</evidence>
<dbReference type="InterPro" id="IPR003593">
    <property type="entry name" value="AAA+_ATPase"/>
</dbReference>
<proteinExistence type="predicted"/>
<feature type="transmembrane region" description="Helical" evidence="9">
    <location>
        <begin position="278"/>
        <end position="296"/>
    </location>
</feature>
<accession>A0A1T4JJ51</accession>
<dbReference type="OrthoDB" id="9770415at2"/>
<dbReference type="Gene3D" id="3.40.50.300">
    <property type="entry name" value="P-loop containing nucleotide triphosphate hydrolases"/>
    <property type="match status" value="1"/>
</dbReference>
<keyword evidence="7 9" id="KW-1133">Transmembrane helix</keyword>
<dbReference type="InterPro" id="IPR011527">
    <property type="entry name" value="ABC1_TM_dom"/>
</dbReference>
<dbReference type="InterPro" id="IPR036640">
    <property type="entry name" value="ABC1_TM_sf"/>
</dbReference>
<feature type="domain" description="ABC transporter" evidence="10">
    <location>
        <begin position="331"/>
        <end position="565"/>
    </location>
</feature>
<organism evidence="12 13">
    <name type="scientific">Globicatella sulfidifaciens DSM 15739</name>
    <dbReference type="NCBI Taxonomy" id="1121925"/>
    <lineage>
        <taxon>Bacteria</taxon>
        <taxon>Bacillati</taxon>
        <taxon>Bacillota</taxon>
        <taxon>Bacilli</taxon>
        <taxon>Lactobacillales</taxon>
        <taxon>Aerococcaceae</taxon>
        <taxon>Globicatella</taxon>
    </lineage>
</organism>
<dbReference type="PROSITE" id="PS50893">
    <property type="entry name" value="ABC_TRANSPORTER_2"/>
    <property type="match status" value="1"/>
</dbReference>
<dbReference type="PANTHER" id="PTHR43394:SF1">
    <property type="entry name" value="ATP-BINDING CASSETTE SUB-FAMILY B MEMBER 10, MITOCHONDRIAL"/>
    <property type="match status" value="1"/>
</dbReference>
<evidence type="ECO:0000256" key="2">
    <source>
        <dbReference type="ARBA" id="ARBA00022448"/>
    </source>
</evidence>
<dbReference type="PROSITE" id="PS50929">
    <property type="entry name" value="ABC_TM1F"/>
    <property type="match status" value="1"/>
</dbReference>
<evidence type="ECO:0000259" key="11">
    <source>
        <dbReference type="PROSITE" id="PS50929"/>
    </source>
</evidence>
<dbReference type="STRING" id="1121925.SAMN02746011_00003"/>
<evidence type="ECO:0000256" key="8">
    <source>
        <dbReference type="ARBA" id="ARBA00023136"/>
    </source>
</evidence>
<evidence type="ECO:0000256" key="6">
    <source>
        <dbReference type="ARBA" id="ARBA00022840"/>
    </source>
</evidence>
<dbReference type="Pfam" id="PF00005">
    <property type="entry name" value="ABC_tran"/>
    <property type="match status" value="1"/>
</dbReference>
<reference evidence="13" key="1">
    <citation type="submission" date="2017-02" db="EMBL/GenBank/DDBJ databases">
        <authorList>
            <person name="Varghese N."/>
            <person name="Submissions S."/>
        </authorList>
    </citation>
    <scope>NUCLEOTIDE SEQUENCE [LARGE SCALE GENOMIC DNA]</scope>
    <source>
        <strain evidence="13">DSM 15739</strain>
    </source>
</reference>
<dbReference type="CDD" id="cd18548">
    <property type="entry name" value="ABC_6TM_Tm287_like"/>
    <property type="match status" value="1"/>
</dbReference>
<dbReference type="PANTHER" id="PTHR43394">
    <property type="entry name" value="ATP-DEPENDENT PERMEASE MDL1, MITOCHONDRIAL"/>
    <property type="match status" value="1"/>
</dbReference>
<dbReference type="AlphaFoldDB" id="A0A1T4JJ51"/>
<dbReference type="RefSeq" id="WP_078754897.1">
    <property type="nucleotide sequence ID" value="NZ_FUWO01000001.1"/>
</dbReference>
<dbReference type="Gene3D" id="1.20.1560.10">
    <property type="entry name" value="ABC transporter type 1, transmembrane domain"/>
    <property type="match status" value="1"/>
</dbReference>
<comment type="subcellular location">
    <subcellularLocation>
        <location evidence="1">Cell membrane</location>
        <topology evidence="1">Multi-pass membrane protein</topology>
    </subcellularLocation>
</comment>
<dbReference type="SUPFAM" id="SSF52540">
    <property type="entry name" value="P-loop containing nucleoside triphosphate hydrolases"/>
    <property type="match status" value="1"/>
</dbReference>
<keyword evidence="13" id="KW-1185">Reference proteome</keyword>
<evidence type="ECO:0000256" key="4">
    <source>
        <dbReference type="ARBA" id="ARBA00022692"/>
    </source>
</evidence>
<keyword evidence="5" id="KW-0547">Nucleotide-binding</keyword>
<dbReference type="GO" id="GO:0005524">
    <property type="term" value="F:ATP binding"/>
    <property type="evidence" value="ECO:0007669"/>
    <property type="project" value="UniProtKB-KW"/>
</dbReference>
<feature type="transmembrane region" description="Helical" evidence="9">
    <location>
        <begin position="52"/>
        <end position="76"/>
    </location>
</feature>
<dbReference type="CDD" id="cd03228">
    <property type="entry name" value="ABCC_MRP_Like"/>
    <property type="match status" value="1"/>
</dbReference>
<evidence type="ECO:0000256" key="1">
    <source>
        <dbReference type="ARBA" id="ARBA00004651"/>
    </source>
</evidence>
<feature type="domain" description="ABC transmembrane type-1" evidence="11">
    <location>
        <begin position="16"/>
        <end position="298"/>
    </location>
</feature>
<sequence length="575" mass="64448">MKRLLQYFKGYQKESILGPVFKLCEALLELTVPMIVARVIDEAIPSGETSQVLRYIFLMIVVGLVGFILAITAQYYSAKAAVGFTRQLNNDLFKKIMSLPQAEVDKNSPASLVNRLTSDTFQMQTGVNIFFRLFLRSPFIVIGSLVMAMQIESRVALIFTTMIILLFVVVGGVLKLTSPMFNNVRKRLDHLVQLTRQQVKGMRVIRAFRQEVREIEEFKSTNQHLNHEQLKAANWSVLTNPLTYVIVNICLVLIIWQGSQWVNVGSLTQGGLVALVNYLLQILVELIKLTMVISTMNKAMTSAKRAVEVFSLEDEATTFESNVVTNPQSLYEFNQVQFYYPNTQAPALEQLNFTINKGDFFGIIGSTGSGKSTLIELLTKNYDPTAGQISVNSQLLKTDTRSELRESIALVPQLATLFKGTVRSNLLLANPDASEEAMWQALKVAQADGFIKEKNGLDTKVEAFGRNFSGGQRQRLTLARALVKEAEIYIFDDSTSALDYLTEANFQKALQEHFADKTIIMISQRTHSVFKANQILVLNEGKQIGLGTHSQLLVGCPIYREIDQSQKVAEVKEDE</sequence>
<evidence type="ECO:0000259" key="10">
    <source>
        <dbReference type="PROSITE" id="PS50893"/>
    </source>
</evidence>
<dbReference type="InterPro" id="IPR003439">
    <property type="entry name" value="ABC_transporter-like_ATP-bd"/>
</dbReference>
<dbReference type="InterPro" id="IPR039421">
    <property type="entry name" value="Type_1_exporter"/>
</dbReference>
<keyword evidence="6 12" id="KW-0067">ATP-binding</keyword>
<name>A0A1T4JJ51_9LACT</name>
<evidence type="ECO:0000256" key="7">
    <source>
        <dbReference type="ARBA" id="ARBA00022989"/>
    </source>
</evidence>
<dbReference type="Proteomes" id="UP000189941">
    <property type="component" value="Unassembled WGS sequence"/>
</dbReference>
<gene>
    <name evidence="12" type="ORF">SAMN02746011_00003</name>
</gene>
<dbReference type="GO" id="GO:0015421">
    <property type="term" value="F:ABC-type oligopeptide transporter activity"/>
    <property type="evidence" value="ECO:0007669"/>
    <property type="project" value="TreeGrafter"/>
</dbReference>
<dbReference type="SMART" id="SM00382">
    <property type="entry name" value="AAA"/>
    <property type="match status" value="1"/>
</dbReference>
<keyword evidence="8 9" id="KW-0472">Membrane</keyword>
<feature type="transmembrane region" description="Helical" evidence="9">
    <location>
        <begin position="237"/>
        <end position="258"/>
    </location>
</feature>
<dbReference type="EMBL" id="FUWO01000001">
    <property type="protein sequence ID" value="SJZ30195.1"/>
    <property type="molecule type" value="Genomic_DNA"/>
</dbReference>
<feature type="transmembrane region" description="Helical" evidence="9">
    <location>
        <begin position="157"/>
        <end position="177"/>
    </location>
</feature>
<evidence type="ECO:0000256" key="5">
    <source>
        <dbReference type="ARBA" id="ARBA00022741"/>
    </source>
</evidence>
<dbReference type="PROSITE" id="PS00211">
    <property type="entry name" value="ABC_TRANSPORTER_1"/>
    <property type="match status" value="1"/>
</dbReference>
<evidence type="ECO:0000256" key="3">
    <source>
        <dbReference type="ARBA" id="ARBA00022475"/>
    </source>
</evidence>
<dbReference type="InterPro" id="IPR017871">
    <property type="entry name" value="ABC_transporter-like_CS"/>
</dbReference>
<feature type="transmembrane region" description="Helical" evidence="9">
    <location>
        <begin position="133"/>
        <end position="151"/>
    </location>
</feature>
<keyword evidence="2" id="KW-0813">Transport</keyword>
<evidence type="ECO:0000313" key="12">
    <source>
        <dbReference type="EMBL" id="SJZ30195.1"/>
    </source>
</evidence>
<dbReference type="InterPro" id="IPR027417">
    <property type="entry name" value="P-loop_NTPase"/>
</dbReference>
<dbReference type="Pfam" id="PF00664">
    <property type="entry name" value="ABC_membrane"/>
    <property type="match status" value="1"/>
</dbReference>
<dbReference type="FunFam" id="3.40.50.300:FF:000854">
    <property type="entry name" value="Multidrug ABC transporter ATP-binding protein"/>
    <property type="match status" value="1"/>
</dbReference>
<dbReference type="SUPFAM" id="SSF90123">
    <property type="entry name" value="ABC transporter transmembrane region"/>
    <property type="match status" value="1"/>
</dbReference>
<keyword evidence="3" id="KW-1003">Cell membrane</keyword>
<evidence type="ECO:0000256" key="9">
    <source>
        <dbReference type="SAM" id="Phobius"/>
    </source>
</evidence>
<dbReference type="GO" id="GO:0016887">
    <property type="term" value="F:ATP hydrolysis activity"/>
    <property type="evidence" value="ECO:0007669"/>
    <property type="project" value="InterPro"/>
</dbReference>
<keyword evidence="4 9" id="KW-0812">Transmembrane</keyword>
<dbReference type="GO" id="GO:0005886">
    <property type="term" value="C:plasma membrane"/>
    <property type="evidence" value="ECO:0007669"/>
    <property type="project" value="UniProtKB-SubCell"/>
</dbReference>